<feature type="transmembrane region" description="Helical" evidence="4">
    <location>
        <begin position="27"/>
        <end position="48"/>
    </location>
</feature>
<dbReference type="PANTHER" id="PTHR47933:SF10">
    <property type="entry name" value="OS03G0162900 PROTEIN"/>
    <property type="match status" value="1"/>
</dbReference>
<dbReference type="InterPro" id="IPR011990">
    <property type="entry name" value="TPR-like_helical_dom_sf"/>
</dbReference>
<dbReference type="InParanoid" id="A0A2K1ZI47"/>
<feature type="repeat" description="PPR" evidence="3">
    <location>
        <begin position="40"/>
        <end position="74"/>
    </location>
</feature>
<dbReference type="InterPro" id="IPR002885">
    <property type="entry name" value="PPR_rpt"/>
</dbReference>
<keyword evidence="2" id="KW-0677">Repeat</keyword>
<dbReference type="Proteomes" id="UP000006729">
    <property type="component" value="Chromosome 8"/>
</dbReference>
<evidence type="ECO:0000256" key="3">
    <source>
        <dbReference type="PROSITE-ProRule" id="PRU00708"/>
    </source>
</evidence>
<evidence type="ECO:0000313" key="5">
    <source>
        <dbReference type="EMBL" id="PNT24952.1"/>
    </source>
</evidence>
<protein>
    <recommendedName>
        <fullName evidence="7">Pentacotripeptide-repeat region of PRORP domain-containing protein</fullName>
    </recommendedName>
</protein>
<sequence>MDEKGLEIDGYTQFALTRMYIEAGMPLMHTGSTAILWMLTVLVFNVMIKAYRLAQNYGKACHLFDSMESRGVVPDKCTYSSIIQILAGADLPHKAKHYLKKMQEAGLFTDCISYCVLISSVKRLGRFEEAIQITKQTRELVLLTDLLCYNNVLGLYALDGRWKDAVGTFKEMVEASIQPEDYMFNSLGIALVKCGISKKAVDKLEATKKNDYQNGLQAWM</sequence>
<gene>
    <name evidence="5" type="ORF">POPTR_008G160300</name>
</gene>
<dbReference type="PANTHER" id="PTHR47933">
    <property type="entry name" value="PENTATRICOPEPTIDE REPEAT-CONTAINING PROTEIN 1, MITOCHONDRIAL"/>
    <property type="match status" value="1"/>
</dbReference>
<dbReference type="Pfam" id="PF13041">
    <property type="entry name" value="PPR_2"/>
    <property type="match status" value="1"/>
</dbReference>
<organism evidence="5 6">
    <name type="scientific">Populus trichocarpa</name>
    <name type="common">Western balsam poplar</name>
    <name type="synonym">Populus balsamifera subsp. trichocarpa</name>
    <dbReference type="NCBI Taxonomy" id="3694"/>
    <lineage>
        <taxon>Eukaryota</taxon>
        <taxon>Viridiplantae</taxon>
        <taxon>Streptophyta</taxon>
        <taxon>Embryophyta</taxon>
        <taxon>Tracheophyta</taxon>
        <taxon>Spermatophyta</taxon>
        <taxon>Magnoliopsida</taxon>
        <taxon>eudicotyledons</taxon>
        <taxon>Gunneridae</taxon>
        <taxon>Pentapetalae</taxon>
        <taxon>rosids</taxon>
        <taxon>fabids</taxon>
        <taxon>Malpighiales</taxon>
        <taxon>Salicaceae</taxon>
        <taxon>Saliceae</taxon>
        <taxon>Populus</taxon>
    </lineage>
</organism>
<dbReference type="PROSITE" id="PS51375">
    <property type="entry name" value="PPR"/>
    <property type="match status" value="2"/>
</dbReference>
<evidence type="ECO:0008006" key="7">
    <source>
        <dbReference type="Google" id="ProtNLM"/>
    </source>
</evidence>
<accession>A0A2K1ZI47</accession>
<proteinExistence type="inferred from homology"/>
<name>A0A2K1ZI47_POPTR</name>
<keyword evidence="4" id="KW-1133">Transmembrane helix</keyword>
<dbReference type="NCBIfam" id="TIGR00756">
    <property type="entry name" value="PPR"/>
    <property type="match status" value="3"/>
</dbReference>
<dbReference type="SUPFAM" id="SSF48452">
    <property type="entry name" value="TPR-like"/>
    <property type="match status" value="1"/>
</dbReference>
<reference evidence="5 6" key="1">
    <citation type="journal article" date="2006" name="Science">
        <title>The genome of black cottonwood, Populus trichocarpa (Torr. &amp; Gray).</title>
        <authorList>
            <person name="Tuskan G.A."/>
            <person name="Difazio S."/>
            <person name="Jansson S."/>
            <person name="Bohlmann J."/>
            <person name="Grigoriev I."/>
            <person name="Hellsten U."/>
            <person name="Putnam N."/>
            <person name="Ralph S."/>
            <person name="Rombauts S."/>
            <person name="Salamov A."/>
            <person name="Schein J."/>
            <person name="Sterck L."/>
            <person name="Aerts A."/>
            <person name="Bhalerao R.R."/>
            <person name="Bhalerao R.P."/>
            <person name="Blaudez D."/>
            <person name="Boerjan W."/>
            <person name="Brun A."/>
            <person name="Brunner A."/>
            <person name="Busov V."/>
            <person name="Campbell M."/>
            <person name="Carlson J."/>
            <person name="Chalot M."/>
            <person name="Chapman J."/>
            <person name="Chen G.L."/>
            <person name="Cooper D."/>
            <person name="Coutinho P.M."/>
            <person name="Couturier J."/>
            <person name="Covert S."/>
            <person name="Cronk Q."/>
            <person name="Cunningham R."/>
            <person name="Davis J."/>
            <person name="Degroeve S."/>
            <person name="Dejardin A."/>
            <person name="Depamphilis C."/>
            <person name="Detter J."/>
            <person name="Dirks B."/>
            <person name="Dubchak I."/>
            <person name="Duplessis S."/>
            <person name="Ehlting J."/>
            <person name="Ellis B."/>
            <person name="Gendler K."/>
            <person name="Goodstein D."/>
            <person name="Gribskov M."/>
            <person name="Grimwood J."/>
            <person name="Groover A."/>
            <person name="Gunter L."/>
            <person name="Hamberger B."/>
            <person name="Heinze B."/>
            <person name="Helariutta Y."/>
            <person name="Henrissat B."/>
            <person name="Holligan D."/>
            <person name="Holt R."/>
            <person name="Huang W."/>
            <person name="Islam-Faridi N."/>
            <person name="Jones S."/>
            <person name="Jones-Rhoades M."/>
            <person name="Jorgensen R."/>
            <person name="Joshi C."/>
            <person name="Kangasjarvi J."/>
            <person name="Karlsson J."/>
            <person name="Kelleher C."/>
            <person name="Kirkpatrick R."/>
            <person name="Kirst M."/>
            <person name="Kohler A."/>
            <person name="Kalluri U."/>
            <person name="Larimer F."/>
            <person name="Leebens-Mack J."/>
            <person name="Leple J.C."/>
            <person name="Locascio P."/>
            <person name="Lou Y."/>
            <person name="Lucas S."/>
            <person name="Martin F."/>
            <person name="Montanini B."/>
            <person name="Napoli C."/>
            <person name="Nelson D.R."/>
            <person name="Nelson C."/>
            <person name="Nieminen K."/>
            <person name="Nilsson O."/>
            <person name="Pereda V."/>
            <person name="Peter G."/>
            <person name="Philippe R."/>
            <person name="Pilate G."/>
            <person name="Poliakov A."/>
            <person name="Razumovskaya J."/>
            <person name="Richardson P."/>
            <person name="Rinaldi C."/>
            <person name="Ritland K."/>
            <person name="Rouze P."/>
            <person name="Ryaboy D."/>
            <person name="Schmutz J."/>
            <person name="Schrader J."/>
            <person name="Segerman B."/>
            <person name="Shin H."/>
            <person name="Siddiqui A."/>
            <person name="Sterky F."/>
            <person name="Terry A."/>
            <person name="Tsai C.J."/>
            <person name="Uberbacher E."/>
            <person name="Unneberg P."/>
            <person name="Vahala J."/>
            <person name="Wall K."/>
            <person name="Wessler S."/>
            <person name="Yang G."/>
            <person name="Yin T."/>
            <person name="Douglas C."/>
            <person name="Marra M."/>
            <person name="Sandberg G."/>
            <person name="Van de Peer Y."/>
            <person name="Rokhsar D."/>
        </authorList>
    </citation>
    <scope>NUCLEOTIDE SEQUENCE [LARGE SCALE GENOMIC DNA]</scope>
    <source>
        <strain evidence="6">cv. Nisqually</strain>
    </source>
</reference>
<comment type="similarity">
    <text evidence="1">Belongs to the PPR family. P subfamily.</text>
</comment>
<dbReference type="EMBL" id="CM009297">
    <property type="protein sequence ID" value="PNT24952.1"/>
    <property type="molecule type" value="Genomic_DNA"/>
</dbReference>
<keyword evidence="6" id="KW-1185">Reference proteome</keyword>
<feature type="repeat" description="PPR" evidence="3">
    <location>
        <begin position="145"/>
        <end position="179"/>
    </location>
</feature>
<evidence type="ECO:0000256" key="4">
    <source>
        <dbReference type="SAM" id="Phobius"/>
    </source>
</evidence>
<dbReference type="Gene3D" id="1.25.40.10">
    <property type="entry name" value="Tetratricopeptide repeat domain"/>
    <property type="match status" value="1"/>
</dbReference>
<dbReference type="Pfam" id="PF01535">
    <property type="entry name" value="PPR"/>
    <property type="match status" value="2"/>
</dbReference>
<evidence type="ECO:0000313" key="6">
    <source>
        <dbReference type="Proteomes" id="UP000006729"/>
    </source>
</evidence>
<evidence type="ECO:0000256" key="2">
    <source>
        <dbReference type="ARBA" id="ARBA00022737"/>
    </source>
</evidence>
<keyword evidence="4" id="KW-0812">Transmembrane</keyword>
<dbReference type="AlphaFoldDB" id="A0A2K1ZI47"/>
<keyword evidence="4" id="KW-0472">Membrane</keyword>
<dbReference type="InterPro" id="IPR051240">
    <property type="entry name" value="Mito_RNA-Proc/Resp"/>
</dbReference>
<dbReference type="STRING" id="3694.A0A2K1ZI47"/>
<evidence type="ECO:0000256" key="1">
    <source>
        <dbReference type="ARBA" id="ARBA00007626"/>
    </source>
</evidence>